<evidence type="ECO:0000313" key="2">
    <source>
        <dbReference type="Proteomes" id="UP000051952"/>
    </source>
</evidence>
<sequence length="375" mass="41540">MTDETFDSLRIACSIYFILLRCLEFAQMPPKAAKDGKDKKPKINLAMEMHVDLDLKRLYDSSQRVKANMDPTNAFLKKIKNELQLIKDGEQMELPSIPLFLTEPMPEYATSKALFGILEAYPWLRQIQLYHCKIGDDGAMVIADFLKVYKPSADRNPFGIEILELPECEIGPAGAQCLGKALTQNETVKILNLDFNKLGDEGAANLGDGLKWNSTLEKVTLKYNEIGPIGGECVAKFIIRSSSVKELSLKGNPLGPQGVTHIAKALAKNAYLTKLDLADTGFGIDLEAIEALRDGLDSNDSLEGVDINLNSLVPAGLQLLIDMLKTKPKLCEFQIYERISETIFKDAMDTIQNNIKLMKKKKKKGGGGGKKKKDK</sequence>
<dbReference type="Pfam" id="PF13516">
    <property type="entry name" value="LRR_6"/>
    <property type="match status" value="4"/>
</dbReference>
<dbReference type="GO" id="GO:0005634">
    <property type="term" value="C:nucleus"/>
    <property type="evidence" value="ECO:0007669"/>
    <property type="project" value="TreeGrafter"/>
</dbReference>
<dbReference type="OMA" id="LCNYNSL"/>
<dbReference type="OrthoDB" id="341587at2759"/>
<dbReference type="GO" id="GO:0005829">
    <property type="term" value="C:cytosol"/>
    <property type="evidence" value="ECO:0007669"/>
    <property type="project" value="TreeGrafter"/>
</dbReference>
<dbReference type="AlphaFoldDB" id="A0A0S4JEI1"/>
<name>A0A0S4JEI1_BODSA</name>
<accession>A0A0S4JEI1</accession>
<dbReference type="PANTHER" id="PTHR24113:SF15">
    <property type="entry name" value="NACHT DOMAIN-CONTAINING PROTEIN"/>
    <property type="match status" value="1"/>
</dbReference>
<protein>
    <submittedName>
        <fullName evidence="1">Leucine-rich repeat protein, putative</fullName>
    </submittedName>
</protein>
<organism evidence="1 2">
    <name type="scientific">Bodo saltans</name>
    <name type="common">Flagellated protozoan</name>
    <dbReference type="NCBI Taxonomy" id="75058"/>
    <lineage>
        <taxon>Eukaryota</taxon>
        <taxon>Discoba</taxon>
        <taxon>Euglenozoa</taxon>
        <taxon>Kinetoplastea</taxon>
        <taxon>Metakinetoplastina</taxon>
        <taxon>Eubodonida</taxon>
        <taxon>Bodonidae</taxon>
        <taxon>Bodo</taxon>
    </lineage>
</organism>
<dbReference type="InterPro" id="IPR027038">
    <property type="entry name" value="RanGap"/>
</dbReference>
<proteinExistence type="predicted"/>
<dbReference type="GO" id="GO:0031267">
    <property type="term" value="F:small GTPase binding"/>
    <property type="evidence" value="ECO:0007669"/>
    <property type="project" value="TreeGrafter"/>
</dbReference>
<dbReference type="GO" id="GO:0048471">
    <property type="term" value="C:perinuclear region of cytoplasm"/>
    <property type="evidence" value="ECO:0007669"/>
    <property type="project" value="TreeGrafter"/>
</dbReference>
<dbReference type="SUPFAM" id="SSF52047">
    <property type="entry name" value="RNI-like"/>
    <property type="match status" value="1"/>
</dbReference>
<keyword evidence="2" id="KW-1185">Reference proteome</keyword>
<dbReference type="VEuPathDB" id="TriTrypDB:BSAL_12195"/>
<gene>
    <name evidence="1" type="ORF">BSAL_12195</name>
</gene>
<dbReference type="GO" id="GO:0005096">
    <property type="term" value="F:GTPase activator activity"/>
    <property type="evidence" value="ECO:0007669"/>
    <property type="project" value="InterPro"/>
</dbReference>
<evidence type="ECO:0000313" key="1">
    <source>
        <dbReference type="EMBL" id="CUG87824.1"/>
    </source>
</evidence>
<dbReference type="Gene3D" id="3.80.10.10">
    <property type="entry name" value="Ribonuclease Inhibitor"/>
    <property type="match status" value="2"/>
</dbReference>
<dbReference type="SMART" id="SM00368">
    <property type="entry name" value="LRR_RI"/>
    <property type="match status" value="7"/>
</dbReference>
<reference evidence="2" key="1">
    <citation type="submission" date="2015-09" db="EMBL/GenBank/DDBJ databases">
        <authorList>
            <consortium name="Pathogen Informatics"/>
        </authorList>
    </citation>
    <scope>NUCLEOTIDE SEQUENCE [LARGE SCALE GENOMIC DNA]</scope>
    <source>
        <strain evidence="2">Lake Konstanz</strain>
    </source>
</reference>
<dbReference type="PANTHER" id="PTHR24113">
    <property type="entry name" value="RAN GTPASE-ACTIVATING PROTEIN 1"/>
    <property type="match status" value="1"/>
</dbReference>
<dbReference type="InterPro" id="IPR032675">
    <property type="entry name" value="LRR_dom_sf"/>
</dbReference>
<dbReference type="Proteomes" id="UP000051952">
    <property type="component" value="Unassembled WGS sequence"/>
</dbReference>
<dbReference type="GO" id="GO:0006913">
    <property type="term" value="P:nucleocytoplasmic transport"/>
    <property type="evidence" value="ECO:0007669"/>
    <property type="project" value="TreeGrafter"/>
</dbReference>
<dbReference type="EMBL" id="CYKH01001593">
    <property type="protein sequence ID" value="CUG87824.1"/>
    <property type="molecule type" value="Genomic_DNA"/>
</dbReference>
<dbReference type="InterPro" id="IPR001611">
    <property type="entry name" value="Leu-rich_rpt"/>
</dbReference>